<evidence type="ECO:0000256" key="5">
    <source>
        <dbReference type="ARBA" id="ARBA00022692"/>
    </source>
</evidence>
<dbReference type="AlphaFoldDB" id="A0AAV2HX29"/>
<keyword evidence="4" id="KW-0808">Transferase</keyword>
<name>A0AAV2HX29_LYMST</name>
<keyword evidence="5 10" id="KW-0812">Transmembrane</keyword>
<feature type="region of interest" description="Disordered" evidence="11">
    <location>
        <begin position="85"/>
        <end position="174"/>
    </location>
</feature>
<evidence type="ECO:0000256" key="6">
    <source>
        <dbReference type="ARBA" id="ARBA00022968"/>
    </source>
</evidence>
<keyword evidence="3 10" id="KW-0328">Glycosyltransferase</keyword>
<dbReference type="InterPro" id="IPR002659">
    <property type="entry name" value="Glyco_trans_31"/>
</dbReference>
<dbReference type="EMBL" id="CAXITT010000309">
    <property type="protein sequence ID" value="CAL1538676.1"/>
    <property type="molecule type" value="Genomic_DNA"/>
</dbReference>
<dbReference type="Proteomes" id="UP001497497">
    <property type="component" value="Unassembled WGS sequence"/>
</dbReference>
<dbReference type="GO" id="GO:0006493">
    <property type="term" value="P:protein O-linked glycosylation"/>
    <property type="evidence" value="ECO:0007669"/>
    <property type="project" value="TreeGrafter"/>
</dbReference>
<evidence type="ECO:0000256" key="9">
    <source>
        <dbReference type="ARBA" id="ARBA00023136"/>
    </source>
</evidence>
<dbReference type="GO" id="GO:0016758">
    <property type="term" value="F:hexosyltransferase activity"/>
    <property type="evidence" value="ECO:0007669"/>
    <property type="project" value="InterPro"/>
</dbReference>
<evidence type="ECO:0000256" key="8">
    <source>
        <dbReference type="ARBA" id="ARBA00023034"/>
    </source>
</evidence>
<comment type="subcellular location">
    <subcellularLocation>
        <location evidence="1 10">Golgi apparatus membrane</location>
        <topology evidence="1 10">Single-pass type II membrane protein</topology>
    </subcellularLocation>
</comment>
<evidence type="ECO:0000256" key="2">
    <source>
        <dbReference type="ARBA" id="ARBA00008661"/>
    </source>
</evidence>
<accession>A0AAV2HX29</accession>
<reference evidence="12 13" key="1">
    <citation type="submission" date="2024-04" db="EMBL/GenBank/DDBJ databases">
        <authorList>
            <consortium name="Genoscope - CEA"/>
            <person name="William W."/>
        </authorList>
    </citation>
    <scope>NUCLEOTIDE SEQUENCE [LARGE SCALE GENOMIC DNA]</scope>
</reference>
<comment type="caution">
    <text evidence="12">The sequence shown here is derived from an EMBL/GenBank/DDBJ whole genome shotgun (WGS) entry which is preliminary data.</text>
</comment>
<evidence type="ECO:0000313" key="12">
    <source>
        <dbReference type="EMBL" id="CAL1538676.1"/>
    </source>
</evidence>
<evidence type="ECO:0000256" key="3">
    <source>
        <dbReference type="ARBA" id="ARBA00022676"/>
    </source>
</evidence>
<feature type="compositionally biased region" description="Basic and acidic residues" evidence="11">
    <location>
        <begin position="139"/>
        <end position="161"/>
    </location>
</feature>
<dbReference type="Gene3D" id="3.90.550.50">
    <property type="match status" value="1"/>
</dbReference>
<dbReference type="GO" id="GO:0000139">
    <property type="term" value="C:Golgi membrane"/>
    <property type="evidence" value="ECO:0007669"/>
    <property type="project" value="UniProtKB-SubCell"/>
</dbReference>
<feature type="transmembrane region" description="Helical" evidence="10">
    <location>
        <begin position="21"/>
        <end position="41"/>
    </location>
</feature>
<proteinExistence type="inferred from homology"/>
<dbReference type="PANTHER" id="PTHR11214:SF314">
    <property type="entry name" value="HEXOSYLTRANSFERASE"/>
    <property type="match status" value="1"/>
</dbReference>
<evidence type="ECO:0000256" key="10">
    <source>
        <dbReference type="RuleBase" id="RU363063"/>
    </source>
</evidence>
<protein>
    <recommendedName>
        <fullName evidence="10">Hexosyltransferase</fullName>
        <ecNumber evidence="10">2.4.1.-</ecNumber>
    </recommendedName>
</protein>
<comment type="similarity">
    <text evidence="2 10">Belongs to the glycosyltransferase 31 family.</text>
</comment>
<dbReference type="EC" id="2.4.1.-" evidence="10"/>
<keyword evidence="9 10" id="KW-0472">Membrane</keyword>
<dbReference type="Pfam" id="PF01762">
    <property type="entry name" value="Galactosyl_T"/>
    <property type="match status" value="1"/>
</dbReference>
<feature type="compositionally biased region" description="Basic and acidic residues" evidence="11">
    <location>
        <begin position="109"/>
        <end position="128"/>
    </location>
</feature>
<gene>
    <name evidence="12" type="ORF">GSLYS_00012497001</name>
</gene>
<keyword evidence="8 10" id="KW-0333">Golgi apparatus</keyword>
<evidence type="ECO:0000313" key="13">
    <source>
        <dbReference type="Proteomes" id="UP001497497"/>
    </source>
</evidence>
<organism evidence="12 13">
    <name type="scientific">Lymnaea stagnalis</name>
    <name type="common">Great pond snail</name>
    <name type="synonym">Helix stagnalis</name>
    <dbReference type="NCBI Taxonomy" id="6523"/>
    <lineage>
        <taxon>Eukaryota</taxon>
        <taxon>Metazoa</taxon>
        <taxon>Spiralia</taxon>
        <taxon>Lophotrochozoa</taxon>
        <taxon>Mollusca</taxon>
        <taxon>Gastropoda</taxon>
        <taxon>Heterobranchia</taxon>
        <taxon>Euthyneura</taxon>
        <taxon>Panpulmonata</taxon>
        <taxon>Hygrophila</taxon>
        <taxon>Lymnaeoidea</taxon>
        <taxon>Lymnaeidae</taxon>
        <taxon>Lymnaea</taxon>
    </lineage>
</organism>
<evidence type="ECO:0000256" key="11">
    <source>
        <dbReference type="SAM" id="MobiDB-lite"/>
    </source>
</evidence>
<keyword evidence="7 10" id="KW-1133">Transmembrane helix</keyword>
<evidence type="ECO:0000256" key="7">
    <source>
        <dbReference type="ARBA" id="ARBA00022989"/>
    </source>
</evidence>
<keyword evidence="13" id="KW-1185">Reference proteome</keyword>
<evidence type="ECO:0000256" key="4">
    <source>
        <dbReference type="ARBA" id="ARBA00022679"/>
    </source>
</evidence>
<evidence type="ECO:0000256" key="1">
    <source>
        <dbReference type="ARBA" id="ARBA00004323"/>
    </source>
</evidence>
<dbReference type="PANTHER" id="PTHR11214">
    <property type="entry name" value="BETA-1,3-N-ACETYLGLUCOSAMINYLTRANSFERASE"/>
    <property type="match status" value="1"/>
</dbReference>
<sequence>MKTYNIFRIRIQRWKRALKSIILGGVVLSLAGFALAFSNFWPDRHAEDHNGHNVRHIILKSKTGEIGVLYDQRGNMTERLRRIAPKVSTDGMDSEHDLNIKTQDTGLDDSNKQVDRNTKVDGNVKDDLNFQDQPVIQDGRNRKDGRDMHDDPNQSNERKPEVAGIASQEGESVDARLSANETMATEMLKAELEAKTVQVHLLSEPIIYNYNFADIRNPGDACAASKTQVLIVVASDPENFQRRIHVRTGSVGEYVREPANNAKLLFFMGRPPCGKDSVKIQSKIADEFRLHRDTVQVNFEDVLKNVRLKGVSMLKWAVTFCREARFVIRIDDDVTANIPKILPVMEAKSRQYFDFVIGDIKEGWKPVRKENVQYLKYSVSEDEYPEPTYPPFAVGGLVGYPMSTVSLLYQAALRLKPLWLDDVFITGICAVKLRVPLVRDRDFVFDRRQ</sequence>
<keyword evidence="6 10" id="KW-0735">Signal-anchor</keyword>